<dbReference type="InterPro" id="IPR036249">
    <property type="entry name" value="Thioredoxin-like_sf"/>
</dbReference>
<dbReference type="PANTHER" id="PTHR12042">
    <property type="entry name" value="LACTOSYLCERAMIDE 4-ALPHA-GALACTOSYLTRANSFERASE ALPHA- 1,4-GALACTOSYLTRANSFERASE"/>
    <property type="match status" value="1"/>
</dbReference>
<dbReference type="Gene3D" id="3.90.550.20">
    <property type="match status" value="1"/>
</dbReference>
<evidence type="ECO:0000313" key="11">
    <source>
        <dbReference type="Proteomes" id="UP000663879"/>
    </source>
</evidence>
<evidence type="ECO:0000256" key="1">
    <source>
        <dbReference type="ARBA" id="ARBA00004323"/>
    </source>
</evidence>
<proteinExistence type="inferred from homology"/>
<keyword evidence="3" id="KW-0328">Glycosyltransferase</keyword>
<evidence type="ECO:0000256" key="5">
    <source>
        <dbReference type="ARBA" id="ARBA00023034"/>
    </source>
</evidence>
<evidence type="ECO:0000256" key="6">
    <source>
        <dbReference type="ARBA" id="ARBA00023136"/>
    </source>
</evidence>
<dbReference type="Pfam" id="PF04488">
    <property type="entry name" value="Gly_transf_sug"/>
    <property type="match status" value="1"/>
</dbReference>
<accession>A0A813ULI1</accession>
<evidence type="ECO:0000259" key="9">
    <source>
        <dbReference type="Pfam" id="PF04572"/>
    </source>
</evidence>
<dbReference type="InterPro" id="IPR029044">
    <property type="entry name" value="Nucleotide-diphossugar_trans"/>
</dbReference>
<dbReference type="Pfam" id="PF00085">
    <property type="entry name" value="Thioredoxin"/>
    <property type="match status" value="1"/>
</dbReference>
<dbReference type="GO" id="GO:0000139">
    <property type="term" value="C:Golgi membrane"/>
    <property type="evidence" value="ECO:0007669"/>
    <property type="project" value="UniProtKB-SubCell"/>
</dbReference>
<dbReference type="Proteomes" id="UP000663879">
    <property type="component" value="Unassembled WGS sequence"/>
</dbReference>
<keyword evidence="5" id="KW-0333">Golgi apparatus</keyword>
<dbReference type="InterPro" id="IPR051981">
    <property type="entry name" value="Glycosyltransf_32"/>
</dbReference>
<feature type="domain" description="Alpha 1,4-glycosyltransferase" evidence="9">
    <location>
        <begin position="767"/>
        <end position="904"/>
    </location>
</feature>
<evidence type="ECO:0000256" key="2">
    <source>
        <dbReference type="ARBA" id="ARBA00009003"/>
    </source>
</evidence>
<dbReference type="GO" id="GO:0006688">
    <property type="term" value="P:glycosphingolipid biosynthetic process"/>
    <property type="evidence" value="ECO:0007669"/>
    <property type="project" value="TreeGrafter"/>
</dbReference>
<evidence type="ECO:0000256" key="4">
    <source>
        <dbReference type="ARBA" id="ARBA00022679"/>
    </source>
</evidence>
<dbReference type="InterPro" id="IPR007652">
    <property type="entry name" value="A1-4-GlycosylTfrase_dom"/>
</dbReference>
<dbReference type="InterPro" id="IPR007577">
    <property type="entry name" value="GlycoTrfase_DXD_sugar-bd_CS"/>
</dbReference>
<keyword evidence="11" id="KW-1185">Reference proteome</keyword>
<dbReference type="GO" id="GO:0016758">
    <property type="term" value="F:hexosyltransferase activity"/>
    <property type="evidence" value="ECO:0007669"/>
    <property type="project" value="TreeGrafter"/>
</dbReference>
<reference evidence="10" key="1">
    <citation type="submission" date="2021-02" db="EMBL/GenBank/DDBJ databases">
        <authorList>
            <person name="Nowell W R."/>
        </authorList>
    </citation>
    <scope>NUCLEOTIDE SEQUENCE</scope>
    <source>
        <strain evidence="10">Ploen Becks lab</strain>
    </source>
</reference>
<keyword evidence="7" id="KW-0812">Transmembrane</keyword>
<dbReference type="PANTHER" id="PTHR12042:SF21">
    <property type="entry name" value="ALPHA1,4-GALACTOSYLTRANSFERASE 1-RELATED"/>
    <property type="match status" value="1"/>
</dbReference>
<dbReference type="InterPro" id="IPR013766">
    <property type="entry name" value="Thioredoxin_domain"/>
</dbReference>
<name>A0A813ULI1_9BILA</name>
<keyword evidence="6 7" id="KW-0472">Membrane</keyword>
<dbReference type="Gene3D" id="3.40.30.10">
    <property type="entry name" value="Glutaredoxin"/>
    <property type="match status" value="1"/>
</dbReference>
<dbReference type="EMBL" id="CAJNOC010001024">
    <property type="protein sequence ID" value="CAF0827672.1"/>
    <property type="molecule type" value="Genomic_DNA"/>
</dbReference>
<comment type="caution">
    <text evidence="10">The sequence shown here is derived from an EMBL/GenBank/DDBJ whole genome shotgun (WGS) entry which is preliminary data.</text>
</comment>
<evidence type="ECO:0000256" key="7">
    <source>
        <dbReference type="SAM" id="Phobius"/>
    </source>
</evidence>
<gene>
    <name evidence="10" type="ORF">OXX778_LOCUS7802</name>
</gene>
<protein>
    <recommendedName>
        <fullName evidence="12">Alpha-1,4-N-acetylglucosaminyltransferase</fullName>
    </recommendedName>
</protein>
<dbReference type="OrthoDB" id="409543at2759"/>
<feature type="transmembrane region" description="Helical" evidence="7">
    <location>
        <begin position="560"/>
        <end position="577"/>
    </location>
</feature>
<evidence type="ECO:0000256" key="3">
    <source>
        <dbReference type="ARBA" id="ARBA00022676"/>
    </source>
</evidence>
<sequence>MLDDYLNGDLQNIYSKIQKYQYIFIYLYSHWDAKSLLYKSLFSQLACEFRHKINFQAVNCFYGECRDHFKLIKYPHLLINIKDVGTYSYKGPFEYFYLKNYLTIIQKPLRIIDTFEDLFKFITKNDNVLIGNFDFNSKIENEYFMTFYKSSLHSIHSDFESPIGYGVVLNQTLLDKLQLHIDLKKRHNIMFFSSFGFKNSLLNLKNANVDNLDKWIRRSINKSIDWLYPDKYQIKSDKNRLMIFVERENIYNYEIRNEKFYSTAKYLMLKSRQSCGHIQESTNFFKQYIEYLENNFIRDTCLQNNPILANLEADRSNLTNSNFLCTFQENTNIFFVDFKLYSNYAVQLLGQNFIDKKFELPLVLLVDNKNQSVFKLSGHFSFENLNQFFQNQTYYKNTQVKRMRKTLGKHSKRLKNLLEIDSKELEDFSKFRDKDVLVFYFNNWCGFCNLVNYYLLDIAQKYFSNIDSFLILKIDVDSNDLKWEQTFYHLPTLVFIPAFWTNKKESILYNYANEFIIVILYISISFITLNDLSKASYLVPLALFFVLANLICLAYSPNRIIPGIFIVFIILILYSSFEIRKEQKFYKSLTNLFEAKSTKYETLEISTEIKRKKDLFLGPSAISLNIFFVETNLQHEYFTSKQVCAIESAAFHNPNSKIFVYSIKADFQNKNLLKSFKNIFVIKFIPEEIFSNTPLWDWWLSGKVFNSTFMIAHLSDAARLALLWKYGGFYSDLDTITIKNYDPLVNYSGAGFINGLSPSLANGVMNFRKSHPFLKLVMENFANDYNPKIWGHNGPTLLRKMMAKYCNVENVYQSLYLLNRTQFTKNINDRNDNCDIFVYPQEYFYPYNNYQLKYLFESSNLNVTAFIKAYSVHFYGKVSTKYKVDFRLNNIYEHFASSNCEITYLDLKEKNNSFI</sequence>
<comment type="similarity">
    <text evidence="2">Belongs to the glycosyltransferase 32 family.</text>
</comment>
<dbReference type="Pfam" id="PF04572">
    <property type="entry name" value="Gb3_synth"/>
    <property type="match status" value="1"/>
</dbReference>
<dbReference type="AlphaFoldDB" id="A0A813ULI1"/>
<dbReference type="SUPFAM" id="SSF52833">
    <property type="entry name" value="Thioredoxin-like"/>
    <property type="match status" value="2"/>
</dbReference>
<evidence type="ECO:0008006" key="12">
    <source>
        <dbReference type="Google" id="ProtNLM"/>
    </source>
</evidence>
<dbReference type="SUPFAM" id="SSF53448">
    <property type="entry name" value="Nucleotide-diphospho-sugar transferases"/>
    <property type="match status" value="1"/>
</dbReference>
<keyword evidence="7" id="KW-1133">Transmembrane helix</keyword>
<organism evidence="10 11">
    <name type="scientific">Brachionus calyciflorus</name>
    <dbReference type="NCBI Taxonomy" id="104777"/>
    <lineage>
        <taxon>Eukaryota</taxon>
        <taxon>Metazoa</taxon>
        <taxon>Spiralia</taxon>
        <taxon>Gnathifera</taxon>
        <taxon>Rotifera</taxon>
        <taxon>Eurotatoria</taxon>
        <taxon>Monogononta</taxon>
        <taxon>Pseudotrocha</taxon>
        <taxon>Ploima</taxon>
        <taxon>Brachionidae</taxon>
        <taxon>Brachionus</taxon>
    </lineage>
</organism>
<feature type="transmembrane region" description="Helical" evidence="7">
    <location>
        <begin position="535"/>
        <end position="553"/>
    </location>
</feature>
<evidence type="ECO:0000313" key="10">
    <source>
        <dbReference type="EMBL" id="CAF0827672.1"/>
    </source>
</evidence>
<feature type="domain" description="Thioredoxin" evidence="8">
    <location>
        <begin position="432"/>
        <end position="497"/>
    </location>
</feature>
<feature type="transmembrane region" description="Helical" evidence="7">
    <location>
        <begin position="508"/>
        <end position="529"/>
    </location>
</feature>
<evidence type="ECO:0000259" key="8">
    <source>
        <dbReference type="Pfam" id="PF00085"/>
    </source>
</evidence>
<keyword evidence="4" id="KW-0808">Transferase</keyword>
<comment type="subcellular location">
    <subcellularLocation>
        <location evidence="1">Golgi apparatus membrane</location>
        <topology evidence="1">Single-pass type II membrane protein</topology>
    </subcellularLocation>
</comment>